<organism>
    <name type="scientific">Crithidia fasciculata</name>
    <dbReference type="NCBI Taxonomy" id="5656"/>
    <lineage>
        <taxon>Eukaryota</taxon>
        <taxon>Discoba</taxon>
        <taxon>Euglenozoa</taxon>
        <taxon>Kinetoplastea</taxon>
        <taxon>Metakinetoplastina</taxon>
        <taxon>Trypanosomatida</taxon>
        <taxon>Trypanosomatidae</taxon>
        <taxon>Leishmaniinae</taxon>
        <taxon>Crithidia</taxon>
    </lineage>
</organism>
<protein>
    <submittedName>
        <fullName>KDNA-binding protein</fullName>
    </submittedName>
</protein>
<sequence>DAPASAPRKAAAAKK</sequence>
<accession>Q9TWU4</accession>
<reference key="1">
    <citation type="journal article" date="1993" name="Exp. Cell Res.">
        <title>Identification of DNA-binding proteins in the parasitic protozoan Crithidia fasciculata and evidence for their association with the mitochondrial genome.</title>
        <authorList>
            <person name="Tittawella I."/>
        </authorList>
    </citation>
    <scope>PROTEIN SEQUENCE</scope>
</reference>
<proteinExistence type="evidence at protein level"/>
<keyword id="KW-0903">Direct protein sequencing</keyword>
<dbReference type="PIR" id="A49177">
    <property type="entry name" value="A49177"/>
</dbReference>
<name>Q9TWU4_CRIFA</name>